<feature type="region of interest" description="Disordered" evidence="1">
    <location>
        <begin position="224"/>
        <end position="338"/>
    </location>
</feature>
<sequence length="338" mass="36061">MQIASTKTKESDPFAKEEVAEEECSHVRHGGEKTRGQKSPKEIRFQKAIQDIIEKLLHDSTHITKEDAQRLQNNPDRDIADHRAESIITAVEILASANERVHAGNSSNDAQIGLPSTTTQSTGTQKDSPVHAAPQPHAGLKTLREIATKVHAEIDANPTSVTTEDLRLFQNVVGKIQKTLGAVPAAVPHPDLEEEFQKEIAKIEPKVEQGTVTKEEADRLHSLESRAHGHTEKGGVTAQAQSVAAKRSRGLSISASHNTTTSNISVAVSRAHSAGQPHQGKETNLGNAAAGIQPKIGSAHETVANEDGNLQAQGATRKGRITTEAASLVDNNEGVSSA</sequence>
<protein>
    <recommendedName>
        <fullName evidence="4">SMP domain-containing protein</fullName>
    </recommendedName>
</protein>
<evidence type="ECO:0000313" key="2">
    <source>
        <dbReference type="EMBL" id="OCK80974.1"/>
    </source>
</evidence>
<organism evidence="2 3">
    <name type="scientific">Lepidopterella palustris CBS 459.81</name>
    <dbReference type="NCBI Taxonomy" id="1314670"/>
    <lineage>
        <taxon>Eukaryota</taxon>
        <taxon>Fungi</taxon>
        <taxon>Dikarya</taxon>
        <taxon>Ascomycota</taxon>
        <taxon>Pezizomycotina</taxon>
        <taxon>Dothideomycetes</taxon>
        <taxon>Pleosporomycetidae</taxon>
        <taxon>Mytilinidiales</taxon>
        <taxon>Argynnaceae</taxon>
        <taxon>Lepidopterella</taxon>
    </lineage>
</organism>
<name>A0A8E2JGD4_9PEZI</name>
<evidence type="ECO:0008006" key="4">
    <source>
        <dbReference type="Google" id="ProtNLM"/>
    </source>
</evidence>
<gene>
    <name evidence="2" type="ORF">K432DRAFT_381733</name>
</gene>
<dbReference type="Proteomes" id="UP000250266">
    <property type="component" value="Unassembled WGS sequence"/>
</dbReference>
<evidence type="ECO:0000313" key="3">
    <source>
        <dbReference type="Proteomes" id="UP000250266"/>
    </source>
</evidence>
<proteinExistence type="predicted"/>
<accession>A0A8E2JGD4</accession>
<feature type="compositionally biased region" description="Polar residues" evidence="1">
    <location>
        <begin position="329"/>
        <end position="338"/>
    </location>
</feature>
<keyword evidence="3" id="KW-1185">Reference proteome</keyword>
<evidence type="ECO:0000256" key="1">
    <source>
        <dbReference type="SAM" id="MobiDB-lite"/>
    </source>
</evidence>
<feature type="region of interest" description="Disordered" evidence="1">
    <location>
        <begin position="102"/>
        <end position="135"/>
    </location>
</feature>
<feature type="compositionally biased region" description="Polar residues" evidence="1">
    <location>
        <begin position="104"/>
        <end position="127"/>
    </location>
</feature>
<feature type="compositionally biased region" description="Basic and acidic residues" evidence="1">
    <location>
        <begin position="7"/>
        <end position="43"/>
    </location>
</feature>
<feature type="compositionally biased region" description="Polar residues" evidence="1">
    <location>
        <begin position="251"/>
        <end position="266"/>
    </location>
</feature>
<dbReference type="EMBL" id="KV744938">
    <property type="protein sequence ID" value="OCK80974.1"/>
    <property type="molecule type" value="Genomic_DNA"/>
</dbReference>
<feature type="compositionally biased region" description="Basic and acidic residues" evidence="1">
    <location>
        <begin position="224"/>
        <end position="233"/>
    </location>
</feature>
<dbReference type="AlphaFoldDB" id="A0A8E2JGD4"/>
<feature type="region of interest" description="Disordered" evidence="1">
    <location>
        <begin position="1"/>
        <end position="43"/>
    </location>
</feature>
<dbReference type="OrthoDB" id="2799468at2759"/>
<reference evidence="2 3" key="1">
    <citation type="journal article" date="2016" name="Nat. Commun.">
        <title>Ectomycorrhizal ecology is imprinted in the genome of the dominant symbiotic fungus Cenococcum geophilum.</title>
        <authorList>
            <consortium name="DOE Joint Genome Institute"/>
            <person name="Peter M."/>
            <person name="Kohler A."/>
            <person name="Ohm R.A."/>
            <person name="Kuo A."/>
            <person name="Krutzmann J."/>
            <person name="Morin E."/>
            <person name="Arend M."/>
            <person name="Barry K.W."/>
            <person name="Binder M."/>
            <person name="Choi C."/>
            <person name="Clum A."/>
            <person name="Copeland A."/>
            <person name="Grisel N."/>
            <person name="Haridas S."/>
            <person name="Kipfer T."/>
            <person name="LaButti K."/>
            <person name="Lindquist E."/>
            <person name="Lipzen A."/>
            <person name="Maire R."/>
            <person name="Meier B."/>
            <person name="Mihaltcheva S."/>
            <person name="Molinier V."/>
            <person name="Murat C."/>
            <person name="Poggeler S."/>
            <person name="Quandt C.A."/>
            <person name="Sperisen C."/>
            <person name="Tritt A."/>
            <person name="Tisserant E."/>
            <person name="Crous P.W."/>
            <person name="Henrissat B."/>
            <person name="Nehls U."/>
            <person name="Egli S."/>
            <person name="Spatafora J.W."/>
            <person name="Grigoriev I.V."/>
            <person name="Martin F.M."/>
        </authorList>
    </citation>
    <scope>NUCLEOTIDE SEQUENCE [LARGE SCALE GENOMIC DNA]</scope>
    <source>
        <strain evidence="2 3">CBS 459.81</strain>
    </source>
</reference>